<dbReference type="STRING" id="1325734.A0A428NR21"/>
<evidence type="ECO:0000313" key="1">
    <source>
        <dbReference type="EMBL" id="RSL43182.1"/>
    </source>
</evidence>
<dbReference type="Proteomes" id="UP000288168">
    <property type="component" value="Unassembled WGS sequence"/>
</dbReference>
<dbReference type="AlphaFoldDB" id="A0A428NR21"/>
<organism evidence="1 2">
    <name type="scientific">Fusarium duplospermum</name>
    <dbReference type="NCBI Taxonomy" id="1325734"/>
    <lineage>
        <taxon>Eukaryota</taxon>
        <taxon>Fungi</taxon>
        <taxon>Dikarya</taxon>
        <taxon>Ascomycota</taxon>
        <taxon>Pezizomycotina</taxon>
        <taxon>Sordariomycetes</taxon>
        <taxon>Hypocreomycetidae</taxon>
        <taxon>Hypocreales</taxon>
        <taxon>Nectriaceae</taxon>
        <taxon>Fusarium</taxon>
        <taxon>Fusarium solani species complex</taxon>
    </lineage>
</organism>
<evidence type="ECO:0000313" key="2">
    <source>
        <dbReference type="Proteomes" id="UP000288168"/>
    </source>
</evidence>
<sequence length="110" mass="12496">MAHPYALTQEDSFGIIHAISQLHLSIMTALRRAICLDAAALAMRQTRTSITRSRLLAVPVPRFRNYALASPRCPPWTPSPEPTHRHLPRRLYNFTQMASVKEEESDLETT</sequence>
<gene>
    <name evidence="1" type="ORF">CEP54_015185</name>
</gene>
<dbReference type="EMBL" id="NKCI01000333">
    <property type="protein sequence ID" value="RSL43182.1"/>
    <property type="molecule type" value="Genomic_DNA"/>
</dbReference>
<accession>A0A428NR21</accession>
<keyword evidence="2" id="KW-1185">Reference proteome</keyword>
<reference evidence="1 2" key="1">
    <citation type="submission" date="2017-06" db="EMBL/GenBank/DDBJ databases">
        <title>Comparative genomic analysis of Ambrosia Fusariam Clade fungi.</title>
        <authorList>
            <person name="Stajich J.E."/>
            <person name="Carrillo J."/>
            <person name="Kijimoto T."/>
            <person name="Eskalen A."/>
            <person name="O'Donnell K."/>
            <person name="Kasson M."/>
        </authorList>
    </citation>
    <scope>NUCLEOTIDE SEQUENCE [LARGE SCALE GENOMIC DNA]</scope>
    <source>
        <strain evidence="1 2">NRRL62584</strain>
    </source>
</reference>
<comment type="caution">
    <text evidence="1">The sequence shown here is derived from an EMBL/GenBank/DDBJ whole genome shotgun (WGS) entry which is preliminary data.</text>
</comment>
<protein>
    <submittedName>
        <fullName evidence="1">Uncharacterized protein</fullName>
    </submittedName>
</protein>
<name>A0A428NR21_9HYPO</name>
<proteinExistence type="predicted"/>